<keyword evidence="3" id="KW-1185">Reference proteome</keyword>
<feature type="region of interest" description="Disordered" evidence="1">
    <location>
        <begin position="1"/>
        <end position="21"/>
    </location>
</feature>
<accession>A0A2G8SBE6</accession>
<organism evidence="2 3">
    <name type="scientific">Ganoderma sinense ZZ0214-1</name>
    <dbReference type="NCBI Taxonomy" id="1077348"/>
    <lineage>
        <taxon>Eukaryota</taxon>
        <taxon>Fungi</taxon>
        <taxon>Dikarya</taxon>
        <taxon>Basidiomycota</taxon>
        <taxon>Agaricomycotina</taxon>
        <taxon>Agaricomycetes</taxon>
        <taxon>Polyporales</taxon>
        <taxon>Polyporaceae</taxon>
        <taxon>Ganoderma</taxon>
    </lineage>
</organism>
<evidence type="ECO:0000256" key="1">
    <source>
        <dbReference type="SAM" id="MobiDB-lite"/>
    </source>
</evidence>
<dbReference type="EMBL" id="AYKW01000012">
    <property type="protein sequence ID" value="PIL31080.1"/>
    <property type="molecule type" value="Genomic_DNA"/>
</dbReference>
<sequence>MSSSSPNVPQNGTPAKQPSLDADIALLQKLLSEDVDESNPEDVAALLKRLEAAEGLADGVEDRLDGIMEHLDMLLTDLEAKQVAGTGAAGQVEVEVEVETEEIVVSGVTGSEGKAEPDPQAGRNVAAK</sequence>
<reference evidence="2 3" key="1">
    <citation type="journal article" date="2015" name="Sci. Rep.">
        <title>Chromosome-level genome map provides insights into diverse defense mechanisms in the medicinal fungus Ganoderma sinense.</title>
        <authorList>
            <person name="Zhu Y."/>
            <person name="Xu J."/>
            <person name="Sun C."/>
            <person name="Zhou S."/>
            <person name="Xu H."/>
            <person name="Nelson D.R."/>
            <person name="Qian J."/>
            <person name="Song J."/>
            <person name="Luo H."/>
            <person name="Xiang L."/>
            <person name="Li Y."/>
            <person name="Xu Z."/>
            <person name="Ji A."/>
            <person name="Wang L."/>
            <person name="Lu S."/>
            <person name="Hayward A."/>
            <person name="Sun W."/>
            <person name="Li X."/>
            <person name="Schwartz D.C."/>
            <person name="Wang Y."/>
            <person name="Chen S."/>
        </authorList>
    </citation>
    <scope>NUCLEOTIDE SEQUENCE [LARGE SCALE GENOMIC DNA]</scope>
    <source>
        <strain evidence="2 3">ZZ0214-1</strain>
    </source>
</reference>
<evidence type="ECO:0000313" key="2">
    <source>
        <dbReference type="EMBL" id="PIL31080.1"/>
    </source>
</evidence>
<dbReference type="Proteomes" id="UP000230002">
    <property type="component" value="Unassembled WGS sequence"/>
</dbReference>
<dbReference type="OrthoDB" id="2595043at2759"/>
<dbReference type="AlphaFoldDB" id="A0A2G8SBE6"/>
<comment type="caution">
    <text evidence="2">The sequence shown here is derived from an EMBL/GenBank/DDBJ whole genome shotgun (WGS) entry which is preliminary data.</text>
</comment>
<proteinExistence type="predicted"/>
<evidence type="ECO:0000313" key="3">
    <source>
        <dbReference type="Proteomes" id="UP000230002"/>
    </source>
</evidence>
<gene>
    <name evidence="2" type="ORF">GSI_05776</name>
</gene>
<feature type="compositionally biased region" description="Polar residues" evidence="1">
    <location>
        <begin position="1"/>
        <end position="16"/>
    </location>
</feature>
<name>A0A2G8SBE6_9APHY</name>
<feature type="region of interest" description="Disordered" evidence="1">
    <location>
        <begin position="107"/>
        <end position="128"/>
    </location>
</feature>
<protein>
    <submittedName>
        <fullName evidence="2">Uncharacterized protein</fullName>
    </submittedName>
</protein>